<proteinExistence type="predicted"/>
<feature type="transmembrane region" description="Helical" evidence="6">
    <location>
        <begin position="118"/>
        <end position="142"/>
    </location>
</feature>
<dbReference type="GO" id="GO:0005886">
    <property type="term" value="C:plasma membrane"/>
    <property type="evidence" value="ECO:0007669"/>
    <property type="project" value="UniProtKB-SubCell"/>
</dbReference>
<dbReference type="RefSeq" id="WP_045986641.1">
    <property type="nucleotide sequence ID" value="NZ_CP063051.1"/>
</dbReference>
<evidence type="ECO:0000256" key="2">
    <source>
        <dbReference type="ARBA" id="ARBA00022475"/>
    </source>
</evidence>
<dbReference type="Pfam" id="PF01810">
    <property type="entry name" value="LysE"/>
    <property type="match status" value="1"/>
</dbReference>
<feature type="transmembrane region" description="Helical" evidence="6">
    <location>
        <begin position="6"/>
        <end position="27"/>
    </location>
</feature>
<evidence type="ECO:0000313" key="8">
    <source>
        <dbReference type="EMBL" id="NOJ24717.1"/>
    </source>
</evidence>
<reference evidence="7" key="1">
    <citation type="journal article" date="2015" name="BMC Genomics">
        <title>Genome mining reveals unlocked bioactive potential of marine Gram-negative bacteria.</title>
        <authorList>
            <person name="Machado H."/>
            <person name="Sonnenschein E.C."/>
            <person name="Melchiorsen J."/>
            <person name="Gram L."/>
        </authorList>
    </citation>
    <scope>NUCLEOTIDE SEQUENCE</scope>
    <source>
        <strain evidence="7">S2052</strain>
    </source>
</reference>
<dbReference type="EMBL" id="VTXP01000010">
    <property type="protein sequence ID" value="NOJ24717.1"/>
    <property type="molecule type" value="Genomic_DNA"/>
</dbReference>
<comment type="subcellular location">
    <subcellularLocation>
        <location evidence="1">Cell membrane</location>
        <topology evidence="1">Multi-pass membrane protein</topology>
    </subcellularLocation>
</comment>
<protein>
    <submittedName>
        <fullName evidence="8">Lysine transporter LysE</fullName>
    </submittedName>
    <submittedName>
        <fullName evidence="7">Translocator protein, LysE family</fullName>
    </submittedName>
</protein>
<dbReference type="InterPro" id="IPR001123">
    <property type="entry name" value="LeuE-type"/>
</dbReference>
<feature type="transmembrane region" description="Helical" evidence="6">
    <location>
        <begin position="72"/>
        <end position="93"/>
    </location>
</feature>
<reference evidence="8 9" key="2">
    <citation type="submission" date="2019-09" db="EMBL/GenBank/DDBJ databases">
        <title>Draft genome sequencing and comparative genomics of hatchery-associated Vibrios.</title>
        <authorList>
            <person name="Kehlet-Delgado H."/>
            <person name="Mueller R.S."/>
        </authorList>
    </citation>
    <scope>NUCLEOTIDE SEQUENCE [LARGE SCALE GENOMIC DNA]</scope>
    <source>
        <strain evidence="8 9">09-121-3</strain>
    </source>
</reference>
<evidence type="ECO:0000256" key="4">
    <source>
        <dbReference type="ARBA" id="ARBA00022989"/>
    </source>
</evidence>
<keyword evidence="2" id="KW-1003">Cell membrane</keyword>
<feature type="transmembrane region" description="Helical" evidence="6">
    <location>
        <begin position="148"/>
        <end position="175"/>
    </location>
</feature>
<dbReference type="PANTHER" id="PTHR30086:SF17">
    <property type="entry name" value="LYSE FAMILY TRANSLOCATOR"/>
    <property type="match status" value="1"/>
</dbReference>
<evidence type="ECO:0000313" key="9">
    <source>
        <dbReference type="Proteomes" id="UP000576645"/>
    </source>
</evidence>
<organism evidence="7">
    <name type="scientific">Vibrio coralliilyticus</name>
    <dbReference type="NCBI Taxonomy" id="190893"/>
    <lineage>
        <taxon>Bacteria</taxon>
        <taxon>Pseudomonadati</taxon>
        <taxon>Pseudomonadota</taxon>
        <taxon>Gammaproteobacteria</taxon>
        <taxon>Vibrionales</taxon>
        <taxon>Vibrionaceae</taxon>
        <taxon>Vibrio</taxon>
    </lineage>
</organism>
<evidence type="ECO:0000256" key="3">
    <source>
        <dbReference type="ARBA" id="ARBA00022692"/>
    </source>
</evidence>
<dbReference type="STRING" id="190893.BA953_02220"/>
<comment type="caution">
    <text evidence="7">The sequence shown here is derived from an EMBL/GenBank/DDBJ whole genome shotgun (WGS) entry which is preliminary data.</text>
</comment>
<dbReference type="Proteomes" id="UP000576645">
    <property type="component" value="Unassembled WGS sequence"/>
</dbReference>
<feature type="transmembrane region" description="Helical" evidence="6">
    <location>
        <begin position="39"/>
        <end position="66"/>
    </location>
</feature>
<sequence length="209" mass="23078">MEYMLVIAHVAVIWMLAVITPGANVLLTINTSLQYERKLAMFSALGVSAAVMLWGLMGGSGLVLLLSHFPQLFTVLKVIGGMYLLYLGFSQIYKSLQRKRGGKELDSGITIPPSEKKVFFSAFLTSILNPKTGFFVVSLFSVSMPQELTLLMMVVIMMTMSLITLVWHLFLAVAFSHRSAKSVYQKISVVMDYVTGGLFTFLGIKIMAS</sequence>
<dbReference type="AlphaFoldDB" id="A0A2A2MUX1"/>
<evidence type="ECO:0000313" key="7">
    <source>
        <dbReference type="EMBL" id="KJY70492.1"/>
    </source>
</evidence>
<dbReference type="GO" id="GO:0015171">
    <property type="term" value="F:amino acid transmembrane transporter activity"/>
    <property type="evidence" value="ECO:0007669"/>
    <property type="project" value="TreeGrafter"/>
</dbReference>
<gene>
    <name evidence="8" type="ORF">F0238_18465</name>
    <name evidence="7" type="ORF">TW71_16635</name>
</gene>
<dbReference type="EMBL" id="JXXR01000017">
    <property type="protein sequence ID" value="KJY70492.1"/>
    <property type="molecule type" value="Genomic_DNA"/>
</dbReference>
<name>A0A2A2MUX1_9VIBR</name>
<keyword evidence="4 6" id="KW-1133">Transmembrane helix</keyword>
<evidence type="ECO:0000256" key="1">
    <source>
        <dbReference type="ARBA" id="ARBA00004651"/>
    </source>
</evidence>
<evidence type="ECO:0000256" key="5">
    <source>
        <dbReference type="ARBA" id="ARBA00023136"/>
    </source>
</evidence>
<accession>A0A2A2MUX1</accession>
<keyword evidence="5 6" id="KW-0472">Membrane</keyword>
<keyword evidence="3 6" id="KW-0812">Transmembrane</keyword>
<dbReference type="PANTHER" id="PTHR30086">
    <property type="entry name" value="ARGININE EXPORTER PROTEIN ARGO"/>
    <property type="match status" value="1"/>
</dbReference>
<evidence type="ECO:0000256" key="6">
    <source>
        <dbReference type="SAM" id="Phobius"/>
    </source>
</evidence>